<dbReference type="OrthoDB" id="16464at2759"/>
<evidence type="ECO:0000313" key="5">
    <source>
        <dbReference type="Proteomes" id="UP000007799"/>
    </source>
</evidence>
<dbReference type="EMBL" id="GL832970">
    <property type="protein sequence ID" value="EGD74917.1"/>
    <property type="molecule type" value="Genomic_DNA"/>
</dbReference>
<dbReference type="InterPro" id="IPR036291">
    <property type="entry name" value="NAD(P)-bd_dom_sf"/>
</dbReference>
<organism evidence="5">
    <name type="scientific">Salpingoeca rosetta (strain ATCC 50818 / BSB-021)</name>
    <dbReference type="NCBI Taxonomy" id="946362"/>
    <lineage>
        <taxon>Eukaryota</taxon>
        <taxon>Choanoflagellata</taxon>
        <taxon>Craspedida</taxon>
        <taxon>Salpingoecidae</taxon>
        <taxon>Salpingoeca</taxon>
    </lineage>
</organism>
<dbReference type="eggNOG" id="KOG2774">
    <property type="taxonomic scope" value="Eukaryota"/>
</dbReference>
<dbReference type="SUPFAM" id="SSF51735">
    <property type="entry name" value="NAD(P)-binding Rossmann-fold domains"/>
    <property type="match status" value="1"/>
</dbReference>
<keyword evidence="1" id="KW-0521">NADP</keyword>
<feature type="domain" description="NAD-dependent epimerase/dehydratase" evidence="3">
    <location>
        <begin position="5"/>
        <end position="201"/>
    </location>
</feature>
<keyword evidence="2" id="KW-0119">Carbohydrate metabolism</keyword>
<dbReference type="OMA" id="FGHFRQV"/>
<dbReference type="KEGG" id="sre:PTSG_07145"/>
<dbReference type="PANTHER" id="PTHR43103">
    <property type="entry name" value="NUCLEOSIDE-DIPHOSPHATE-SUGAR EPIMERASE"/>
    <property type="match status" value="1"/>
</dbReference>
<dbReference type="AlphaFoldDB" id="F2UE67"/>
<proteinExistence type="predicted"/>
<dbReference type="Gene3D" id="3.40.50.720">
    <property type="entry name" value="NAD(P)-binding Rossmann-like Domain"/>
    <property type="match status" value="1"/>
</dbReference>
<evidence type="ECO:0000256" key="2">
    <source>
        <dbReference type="ARBA" id="ARBA00023277"/>
    </source>
</evidence>
<evidence type="ECO:0000256" key="1">
    <source>
        <dbReference type="ARBA" id="ARBA00022857"/>
    </source>
</evidence>
<reference evidence="4" key="1">
    <citation type="submission" date="2009-08" db="EMBL/GenBank/DDBJ databases">
        <title>Annotation of Salpingoeca rosetta.</title>
        <authorList>
            <consortium name="The Broad Institute Genome Sequencing Platform"/>
            <person name="Russ C."/>
            <person name="Cuomo C."/>
            <person name="Burger G."/>
            <person name="Gray M.W."/>
            <person name="Holland P.W.H."/>
            <person name="King N."/>
            <person name="Lang F.B.F."/>
            <person name="Roger A.J."/>
            <person name="Ruiz-Trillo I."/>
            <person name="Young S.K."/>
            <person name="Zeng Q."/>
            <person name="Gargeya S."/>
            <person name="Alvarado L."/>
            <person name="Berlin A."/>
            <person name="Chapman S.B."/>
            <person name="Chen Z."/>
            <person name="Freedman E."/>
            <person name="Gellesch M."/>
            <person name="Goldberg J."/>
            <person name="Griggs A."/>
            <person name="Gujja S."/>
            <person name="Heilman E."/>
            <person name="Heiman D."/>
            <person name="Howarth C."/>
            <person name="Mehta T."/>
            <person name="Neiman D."/>
            <person name="Pearson M."/>
            <person name="Roberts A."/>
            <person name="Saif S."/>
            <person name="Shea T."/>
            <person name="Shenoy N."/>
            <person name="Sisk P."/>
            <person name="Stolte C."/>
            <person name="Sykes S."/>
            <person name="White J."/>
            <person name="Yandava C."/>
            <person name="Haas B."/>
            <person name="Nusbaum C."/>
            <person name="Birren B."/>
        </authorList>
    </citation>
    <scope>NUCLEOTIDE SEQUENCE [LARGE SCALE GENOMIC DNA]</scope>
    <source>
        <strain evidence="4">ATCC 50818</strain>
    </source>
</reference>
<dbReference type="GeneID" id="16073131"/>
<sequence>MAVKVVVLGAGGLVGARLCDRLAQLETLHVSPTETQPIGKIVLFDVREPSAVAEATRADARVHVVLGDLTDKAAMQKVLDPEDFSHVTAIHLAALLSGYAEENFDLGLKINLFGSINVMECVRELKDKLGKPQVYVYVSTDYVACFNEYNRTHPVTEESFRLSPVSYGVQKACVELLLCDYTRKGFIDGRVGRLSAVIGRPGWSNSISYPYTGIFTQTLEGKDYDVPLPMDVPYPCSSLNTDVLCLIDLAGKVDGEEMGHNRVVQLPAKSFTLQMIWDAAQEVAKEEGIAIGAIKQVQSDSGSTTVKEINVCPEVDCSKAASLGLPTDVDLKDIVRDYVHTYIKK</sequence>
<gene>
    <name evidence="4" type="ORF">PTSG_07145</name>
</gene>
<name>F2UE67_SALR5</name>
<dbReference type="PANTHER" id="PTHR43103:SF3">
    <property type="entry name" value="ADP-L-GLYCERO-D-MANNO-HEPTOSE-6-EPIMERASE"/>
    <property type="match status" value="1"/>
</dbReference>
<protein>
    <submittedName>
        <fullName evidence="4">Nucleoside-diphosphate-sugar epimerase</fullName>
    </submittedName>
</protein>
<evidence type="ECO:0000313" key="4">
    <source>
        <dbReference type="EMBL" id="EGD74917.1"/>
    </source>
</evidence>
<dbReference type="InterPro" id="IPR001509">
    <property type="entry name" value="Epimerase_deHydtase"/>
</dbReference>
<dbReference type="Pfam" id="PF01370">
    <property type="entry name" value="Epimerase"/>
    <property type="match status" value="1"/>
</dbReference>
<keyword evidence="5" id="KW-1185">Reference proteome</keyword>
<dbReference type="InParanoid" id="F2UE67"/>
<dbReference type="RefSeq" id="XP_004992562.1">
    <property type="nucleotide sequence ID" value="XM_004992505.1"/>
</dbReference>
<accession>F2UE67</accession>
<evidence type="ECO:0000259" key="3">
    <source>
        <dbReference type="Pfam" id="PF01370"/>
    </source>
</evidence>
<dbReference type="Gene3D" id="3.90.25.10">
    <property type="entry name" value="UDP-galactose 4-epimerase, domain 1"/>
    <property type="match status" value="1"/>
</dbReference>
<dbReference type="Proteomes" id="UP000007799">
    <property type="component" value="Unassembled WGS sequence"/>
</dbReference>
<dbReference type="STRING" id="946362.F2UE67"/>